<dbReference type="AlphaFoldDB" id="A0A183AWA9"/>
<dbReference type="InterPro" id="IPR016137">
    <property type="entry name" value="RGS"/>
</dbReference>
<gene>
    <name evidence="9" type="ORF">ECPE_LOCUS11244</name>
</gene>
<name>A0A183AWA9_9TREM</name>
<dbReference type="Proteomes" id="UP000272942">
    <property type="component" value="Unassembled WGS sequence"/>
</dbReference>
<proteinExistence type="predicted"/>
<evidence type="ECO:0000256" key="6">
    <source>
        <dbReference type="PROSITE-ProRule" id="PRU10141"/>
    </source>
</evidence>
<evidence type="ECO:0000259" key="7">
    <source>
        <dbReference type="PROSITE" id="PS50011"/>
    </source>
</evidence>
<dbReference type="Pfam" id="PF00069">
    <property type="entry name" value="Pkinase"/>
    <property type="match status" value="2"/>
</dbReference>
<dbReference type="SUPFAM" id="SSF48097">
    <property type="entry name" value="Regulator of G-protein signaling, RGS"/>
    <property type="match status" value="1"/>
</dbReference>
<sequence length="383" mass="44253">MTFDKPATPANILLDEYGHVRISDLGLACDFSRRKPHASVGTHGYMAPEVLQKGCPYDSSADWFSLGCMLYKLLRGHSPFRHHKTKDKHEIDRMTMTMNLDFPESMSQEMRNLLEGLLAREVNHRLGCMGRGIRSIMTKYLEKNGELTFDKIFNQKLGYLLFRDYALNGSEESVPQLGFYEDVSLWSSHYVYTQIKKFEKLETDEERIKLGKEIYDQYIMRELLSHTHLTTNDFSVHRIIGRGGFGEVYGCRKADTGKMYAMKCLDKKRIKMKGGETLALNERIMLSLVSTGVSFIFILSHFSPHILFHIRHPVPGVIDLFASWYLDDDFYCLNGLIERKIEENLLCYNCLTVCEIRLFQRGGKHDFYCGVVIIRGTHLASFF</sequence>
<evidence type="ECO:0000256" key="3">
    <source>
        <dbReference type="ARBA" id="ARBA00022741"/>
    </source>
</evidence>
<reference evidence="11" key="1">
    <citation type="submission" date="2016-06" db="UniProtKB">
        <authorList>
            <consortium name="WormBaseParasite"/>
        </authorList>
    </citation>
    <scope>IDENTIFICATION</scope>
</reference>
<dbReference type="GO" id="GO:0005524">
    <property type="term" value="F:ATP binding"/>
    <property type="evidence" value="ECO:0007669"/>
    <property type="project" value="UniProtKB-UniRule"/>
</dbReference>
<dbReference type="InterPro" id="IPR011009">
    <property type="entry name" value="Kinase-like_dom_sf"/>
</dbReference>
<dbReference type="InterPro" id="IPR000719">
    <property type="entry name" value="Prot_kinase_dom"/>
</dbReference>
<dbReference type="GO" id="GO:0007186">
    <property type="term" value="P:G protein-coupled receptor signaling pathway"/>
    <property type="evidence" value="ECO:0007669"/>
    <property type="project" value="TreeGrafter"/>
</dbReference>
<evidence type="ECO:0000259" key="8">
    <source>
        <dbReference type="PROSITE" id="PS50132"/>
    </source>
</evidence>
<feature type="binding site" evidence="6">
    <location>
        <position position="263"/>
    </location>
    <ligand>
        <name>ATP</name>
        <dbReference type="ChEBI" id="CHEBI:30616"/>
    </ligand>
</feature>
<dbReference type="SUPFAM" id="SSF56112">
    <property type="entry name" value="Protein kinase-like (PK-like)"/>
    <property type="match status" value="2"/>
</dbReference>
<keyword evidence="10" id="KW-1185">Reference proteome</keyword>
<evidence type="ECO:0000256" key="4">
    <source>
        <dbReference type="ARBA" id="ARBA00022777"/>
    </source>
</evidence>
<feature type="domain" description="RGS" evidence="8">
    <location>
        <begin position="148"/>
        <end position="222"/>
    </location>
</feature>
<dbReference type="GO" id="GO:0004703">
    <property type="term" value="F:G protein-coupled receptor kinase activity"/>
    <property type="evidence" value="ECO:0007669"/>
    <property type="project" value="TreeGrafter"/>
</dbReference>
<dbReference type="GO" id="GO:0009966">
    <property type="term" value="P:regulation of signal transduction"/>
    <property type="evidence" value="ECO:0007669"/>
    <property type="project" value="TreeGrafter"/>
</dbReference>
<dbReference type="EMBL" id="UZAN01050456">
    <property type="protein sequence ID" value="VDP88241.1"/>
    <property type="molecule type" value="Genomic_DNA"/>
</dbReference>
<keyword evidence="2" id="KW-0808">Transferase</keyword>
<dbReference type="OrthoDB" id="354826at2759"/>
<evidence type="ECO:0000256" key="1">
    <source>
        <dbReference type="ARBA" id="ARBA00022527"/>
    </source>
</evidence>
<dbReference type="Pfam" id="PF00615">
    <property type="entry name" value="RGS"/>
    <property type="match status" value="1"/>
</dbReference>
<dbReference type="PANTHER" id="PTHR24355:SF18">
    <property type="entry name" value="G PROTEIN-COUPLED RECEPTOR KINASE"/>
    <property type="match status" value="1"/>
</dbReference>
<dbReference type="PROSITE" id="PS00107">
    <property type="entry name" value="PROTEIN_KINASE_ATP"/>
    <property type="match status" value="1"/>
</dbReference>
<evidence type="ECO:0000313" key="11">
    <source>
        <dbReference type="WBParaSite" id="ECPE_0001127901-mRNA-1"/>
    </source>
</evidence>
<dbReference type="InterPro" id="IPR044926">
    <property type="entry name" value="RGS_subdomain_2"/>
</dbReference>
<organism evidence="11">
    <name type="scientific">Echinostoma caproni</name>
    <dbReference type="NCBI Taxonomy" id="27848"/>
    <lineage>
        <taxon>Eukaryota</taxon>
        <taxon>Metazoa</taxon>
        <taxon>Spiralia</taxon>
        <taxon>Lophotrochozoa</taxon>
        <taxon>Platyhelminthes</taxon>
        <taxon>Trematoda</taxon>
        <taxon>Digenea</taxon>
        <taxon>Plagiorchiida</taxon>
        <taxon>Echinostomata</taxon>
        <taxon>Echinostomatoidea</taxon>
        <taxon>Echinostomatidae</taxon>
        <taxon>Echinostoma</taxon>
    </lineage>
</organism>
<dbReference type="PROSITE" id="PS50011">
    <property type="entry name" value="PROTEIN_KINASE_DOM"/>
    <property type="match status" value="2"/>
</dbReference>
<evidence type="ECO:0000313" key="9">
    <source>
        <dbReference type="EMBL" id="VDP88241.1"/>
    </source>
</evidence>
<dbReference type="Gene3D" id="1.10.167.10">
    <property type="entry name" value="Regulator of G-protein Signalling 4, domain 2"/>
    <property type="match status" value="1"/>
</dbReference>
<protein>
    <submittedName>
        <fullName evidence="11">G protein-coupled receptor kinase</fullName>
    </submittedName>
</protein>
<evidence type="ECO:0000256" key="5">
    <source>
        <dbReference type="ARBA" id="ARBA00022840"/>
    </source>
</evidence>
<keyword evidence="1" id="KW-0723">Serine/threonine-protein kinase</keyword>
<dbReference type="Gene3D" id="1.10.510.10">
    <property type="entry name" value="Transferase(Phosphotransferase) domain 1"/>
    <property type="match status" value="1"/>
</dbReference>
<dbReference type="PANTHER" id="PTHR24355">
    <property type="entry name" value="G PROTEIN-COUPLED RECEPTOR KINASE/RIBOSOMAL PROTEIN S6 KINASE"/>
    <property type="match status" value="1"/>
</dbReference>
<evidence type="ECO:0000256" key="2">
    <source>
        <dbReference type="ARBA" id="ARBA00022679"/>
    </source>
</evidence>
<dbReference type="InterPro" id="IPR036305">
    <property type="entry name" value="RGS_sf"/>
</dbReference>
<dbReference type="GO" id="GO:0001664">
    <property type="term" value="F:G protein-coupled receptor binding"/>
    <property type="evidence" value="ECO:0007669"/>
    <property type="project" value="TreeGrafter"/>
</dbReference>
<dbReference type="InterPro" id="IPR017441">
    <property type="entry name" value="Protein_kinase_ATP_BS"/>
</dbReference>
<keyword evidence="5 6" id="KW-0067">ATP-binding</keyword>
<reference evidence="9 10" key="2">
    <citation type="submission" date="2018-11" db="EMBL/GenBank/DDBJ databases">
        <authorList>
            <consortium name="Pathogen Informatics"/>
        </authorList>
    </citation>
    <scope>NUCLEOTIDE SEQUENCE [LARGE SCALE GENOMIC DNA]</scope>
    <source>
        <strain evidence="9 10">Egypt</strain>
    </source>
</reference>
<feature type="domain" description="Protein kinase" evidence="7">
    <location>
        <begin position="1"/>
        <end position="141"/>
    </location>
</feature>
<feature type="domain" description="Protein kinase" evidence="7">
    <location>
        <begin position="234"/>
        <end position="383"/>
    </location>
</feature>
<keyword evidence="3 6" id="KW-0547">Nucleotide-binding</keyword>
<dbReference type="SMART" id="SM00220">
    <property type="entry name" value="S_TKc"/>
    <property type="match status" value="1"/>
</dbReference>
<dbReference type="Gene3D" id="3.30.200.20">
    <property type="entry name" value="Phosphorylase Kinase, domain 1"/>
    <property type="match status" value="1"/>
</dbReference>
<keyword evidence="4" id="KW-0418">Kinase</keyword>
<dbReference type="PROSITE" id="PS50132">
    <property type="entry name" value="RGS"/>
    <property type="match status" value="1"/>
</dbReference>
<evidence type="ECO:0000313" key="10">
    <source>
        <dbReference type="Proteomes" id="UP000272942"/>
    </source>
</evidence>
<dbReference type="WBParaSite" id="ECPE_0001127901-mRNA-1">
    <property type="protein sequence ID" value="ECPE_0001127901-mRNA-1"/>
    <property type="gene ID" value="ECPE_0001127901"/>
</dbReference>
<accession>A0A183AWA9</accession>